<feature type="domain" description="4'-phosphopantetheinyl transferase" evidence="2">
    <location>
        <begin position="121"/>
        <end position="183"/>
    </location>
</feature>
<evidence type="ECO:0000313" key="4">
    <source>
        <dbReference type="Proteomes" id="UP000746595"/>
    </source>
</evidence>
<keyword evidence="4" id="KW-1185">Reference proteome</keyword>
<dbReference type="InterPro" id="IPR008278">
    <property type="entry name" value="4-PPantetheinyl_Trfase_dom"/>
</dbReference>
<dbReference type="Gene3D" id="3.90.470.20">
    <property type="entry name" value="4'-phosphopantetheinyl transferase domain"/>
    <property type="match status" value="1"/>
</dbReference>
<dbReference type="InterPro" id="IPR037143">
    <property type="entry name" value="4-PPantetheinyl_Trfase_dom_sf"/>
</dbReference>
<dbReference type="Proteomes" id="UP000746595">
    <property type="component" value="Unassembled WGS sequence"/>
</dbReference>
<dbReference type="SUPFAM" id="SSF56214">
    <property type="entry name" value="4'-phosphopantetheinyl transferase"/>
    <property type="match status" value="2"/>
</dbReference>
<comment type="caution">
    <text evidence="3">The sequence shown here is derived from an EMBL/GenBank/DDBJ whole genome shotgun (WGS) entry which is preliminary data.</text>
</comment>
<reference evidence="3 4" key="1">
    <citation type="submission" date="2020-04" db="EMBL/GenBank/DDBJ databases">
        <title>Paeniglutamicibacter sp. ANT13_2, a novel actinomycete isolated from sediment in Antarctica.</title>
        <authorList>
            <person name="Sakdapetsiri C."/>
            <person name="Pinyakong O."/>
        </authorList>
    </citation>
    <scope>NUCLEOTIDE SEQUENCE [LARGE SCALE GENOMIC DNA]</scope>
    <source>
        <strain evidence="3 4">ANT13_2</strain>
    </source>
</reference>
<organism evidence="3 4">
    <name type="scientific">Paeniglutamicibacter terrestris</name>
    <dbReference type="NCBI Taxonomy" id="2723403"/>
    <lineage>
        <taxon>Bacteria</taxon>
        <taxon>Bacillati</taxon>
        <taxon>Actinomycetota</taxon>
        <taxon>Actinomycetes</taxon>
        <taxon>Micrococcales</taxon>
        <taxon>Micrococcaceae</taxon>
        <taxon>Paeniglutamicibacter</taxon>
    </lineage>
</organism>
<keyword evidence="1 3" id="KW-0808">Transferase</keyword>
<accession>A0ABX1G6N4</accession>
<dbReference type="EMBL" id="JAAWVT010000007">
    <property type="protein sequence ID" value="NKG21936.1"/>
    <property type="molecule type" value="Genomic_DNA"/>
</dbReference>
<gene>
    <name evidence="3" type="ORF">HED64_14630</name>
</gene>
<evidence type="ECO:0000313" key="3">
    <source>
        <dbReference type="EMBL" id="NKG21936.1"/>
    </source>
</evidence>
<evidence type="ECO:0000256" key="1">
    <source>
        <dbReference type="ARBA" id="ARBA00022679"/>
    </source>
</evidence>
<sequence>MRSPEQSGSIHYVIASAAKILSAAAGLGGGQSMLSQAELAKAARFRDTRDTDGYVAAHVLFRVMAARSLGLTPDQGRNLEPRLHCQHCAGPHGKPSIEGTNLSLSRVRDVVMVASASAGAPIGADHEAIPRELPEDFDDFALSPAEGRQLASGDVEARLRVWVAKEAALKATGHGLLIAPSKLHLGQRGPHPSAKPLPEWSATIESPGLREAHGLQIAWVPAPSGHTAALAAFGRPSISRLDVRSAFEGP</sequence>
<protein>
    <submittedName>
        <fullName evidence="3">4'-phosphopantetheinyl transferase superfamily protein</fullName>
    </submittedName>
</protein>
<proteinExistence type="predicted"/>
<dbReference type="Pfam" id="PF01648">
    <property type="entry name" value="ACPS"/>
    <property type="match status" value="1"/>
</dbReference>
<dbReference type="RefSeq" id="WP_168152739.1">
    <property type="nucleotide sequence ID" value="NZ_JAAWVT010000007.1"/>
</dbReference>
<dbReference type="GO" id="GO:0016740">
    <property type="term" value="F:transferase activity"/>
    <property type="evidence" value="ECO:0007669"/>
    <property type="project" value="UniProtKB-KW"/>
</dbReference>
<evidence type="ECO:0000259" key="2">
    <source>
        <dbReference type="Pfam" id="PF01648"/>
    </source>
</evidence>
<name>A0ABX1G6N4_9MICC</name>